<keyword evidence="2" id="KW-0436">Ligase</keyword>
<dbReference type="Gene3D" id="3.60.21.10">
    <property type="match status" value="1"/>
</dbReference>
<dbReference type="InterPro" id="IPR026336">
    <property type="entry name" value="PdeM-like"/>
</dbReference>
<keyword evidence="3" id="KW-1185">Reference proteome</keyword>
<organism evidence="2 3">
    <name type="scientific">Dawidia soli</name>
    <dbReference type="NCBI Taxonomy" id="2782352"/>
    <lineage>
        <taxon>Bacteria</taxon>
        <taxon>Pseudomonadati</taxon>
        <taxon>Bacteroidota</taxon>
        <taxon>Cytophagia</taxon>
        <taxon>Cytophagales</taxon>
        <taxon>Chryseotaleaceae</taxon>
        <taxon>Dawidia</taxon>
    </lineage>
</organism>
<protein>
    <submittedName>
        <fullName evidence="2">Ligase-associated DNA damage response endonuclease PdeM</fullName>
        <ecNumber evidence="2">3.1.-.-</ecNumber>
    </submittedName>
</protein>
<sequence>MEVVIAGEEFRLLPQKAMVWPRLETLLLADLHLGKVNHFRRYGIAVPSKANDHNLEIIVDLLHATRPRRVICLGDLFHSHYNTEWEVFGELVSHFRAISFELVLGNHDILSERQYERKGIQVHDRLQIGPLVLTHHPQEEIEEGHYNLAGHIHPGVCLRGKGRQSLMLPCFYFGKNQGLLPAFGMFTGLARITPRKEAKVFAILEDKVLEL</sequence>
<dbReference type="EMBL" id="JAHESC010000026">
    <property type="protein sequence ID" value="MBT1688483.1"/>
    <property type="molecule type" value="Genomic_DNA"/>
</dbReference>
<dbReference type="NCBIfam" id="TIGR04123">
    <property type="entry name" value="P_estr_lig_assc"/>
    <property type="match status" value="1"/>
</dbReference>
<dbReference type="AlphaFoldDB" id="A0AAP2DAN4"/>
<evidence type="ECO:0000259" key="1">
    <source>
        <dbReference type="Pfam" id="PF00149"/>
    </source>
</evidence>
<name>A0AAP2DAN4_9BACT</name>
<dbReference type="PANTHER" id="PTHR39323">
    <property type="entry name" value="BLR1149 PROTEIN"/>
    <property type="match status" value="1"/>
</dbReference>
<dbReference type="InterPro" id="IPR029052">
    <property type="entry name" value="Metallo-depent_PP-like"/>
</dbReference>
<evidence type="ECO:0000313" key="2">
    <source>
        <dbReference type="EMBL" id="MBT1688483.1"/>
    </source>
</evidence>
<dbReference type="Pfam" id="PF00149">
    <property type="entry name" value="Metallophos"/>
    <property type="match status" value="1"/>
</dbReference>
<dbReference type="InterPro" id="IPR024173">
    <property type="entry name" value="Pesterase_MJ0037-like"/>
</dbReference>
<dbReference type="PIRSF" id="PIRSF000887">
    <property type="entry name" value="Pesterase_MJ0037"/>
    <property type="match status" value="1"/>
</dbReference>
<dbReference type="EC" id="3.1.-.-" evidence="2"/>
<evidence type="ECO:0000313" key="3">
    <source>
        <dbReference type="Proteomes" id="UP001319180"/>
    </source>
</evidence>
<keyword evidence="2" id="KW-0255">Endonuclease</keyword>
<accession>A0AAP2DAN4</accession>
<dbReference type="Proteomes" id="UP001319180">
    <property type="component" value="Unassembled WGS sequence"/>
</dbReference>
<dbReference type="GO" id="GO:0016787">
    <property type="term" value="F:hydrolase activity"/>
    <property type="evidence" value="ECO:0007669"/>
    <property type="project" value="UniProtKB-KW"/>
</dbReference>
<dbReference type="RefSeq" id="WP_254091709.1">
    <property type="nucleotide sequence ID" value="NZ_JAHESC010000026.1"/>
</dbReference>
<dbReference type="SUPFAM" id="SSF56300">
    <property type="entry name" value="Metallo-dependent phosphatases"/>
    <property type="match status" value="1"/>
</dbReference>
<keyword evidence="2" id="KW-0378">Hydrolase</keyword>
<dbReference type="InterPro" id="IPR004843">
    <property type="entry name" value="Calcineurin-like_PHP"/>
</dbReference>
<dbReference type="GO" id="GO:0016874">
    <property type="term" value="F:ligase activity"/>
    <property type="evidence" value="ECO:0007669"/>
    <property type="project" value="UniProtKB-KW"/>
</dbReference>
<feature type="domain" description="Calcineurin-like phosphoesterase" evidence="1">
    <location>
        <begin position="26"/>
        <end position="114"/>
    </location>
</feature>
<dbReference type="PANTHER" id="PTHR39323:SF1">
    <property type="entry name" value="BLR1149 PROTEIN"/>
    <property type="match status" value="1"/>
</dbReference>
<reference evidence="2 3" key="1">
    <citation type="submission" date="2021-05" db="EMBL/GenBank/DDBJ databases">
        <title>A Polyphasic approach of four new species of the genus Ohtaekwangia: Ohtaekwangia histidinii sp. nov., Ohtaekwangia cretensis sp. nov., Ohtaekwangia indiensis sp. nov., Ohtaekwangia reichenbachii sp. nov. from diverse environment.</title>
        <authorList>
            <person name="Octaviana S."/>
        </authorList>
    </citation>
    <scope>NUCLEOTIDE SEQUENCE [LARGE SCALE GENOMIC DNA]</scope>
    <source>
        <strain evidence="2 3">PWU37</strain>
    </source>
</reference>
<keyword evidence="2" id="KW-0540">Nuclease</keyword>
<dbReference type="GO" id="GO:0004519">
    <property type="term" value="F:endonuclease activity"/>
    <property type="evidence" value="ECO:0007669"/>
    <property type="project" value="UniProtKB-KW"/>
</dbReference>
<comment type="caution">
    <text evidence="2">The sequence shown here is derived from an EMBL/GenBank/DDBJ whole genome shotgun (WGS) entry which is preliminary data.</text>
</comment>
<proteinExistence type="predicted"/>
<gene>
    <name evidence="2" type="primary">pdeM</name>
    <name evidence="2" type="ORF">KK078_18070</name>
</gene>